<feature type="region of interest" description="Disordered" evidence="1">
    <location>
        <begin position="1"/>
        <end position="21"/>
    </location>
</feature>
<keyword evidence="3" id="KW-1185">Reference proteome</keyword>
<dbReference type="EMBL" id="QPFP01000010">
    <property type="protein sequence ID" value="TEB34232.1"/>
    <property type="molecule type" value="Genomic_DNA"/>
</dbReference>
<organism evidence="2 3">
    <name type="scientific">Coprinellus micaceus</name>
    <name type="common">Glistening ink-cap mushroom</name>
    <name type="synonym">Coprinus micaceus</name>
    <dbReference type="NCBI Taxonomy" id="71717"/>
    <lineage>
        <taxon>Eukaryota</taxon>
        <taxon>Fungi</taxon>
        <taxon>Dikarya</taxon>
        <taxon>Basidiomycota</taxon>
        <taxon>Agaricomycotina</taxon>
        <taxon>Agaricomycetes</taxon>
        <taxon>Agaricomycetidae</taxon>
        <taxon>Agaricales</taxon>
        <taxon>Agaricineae</taxon>
        <taxon>Psathyrellaceae</taxon>
        <taxon>Coprinellus</taxon>
    </lineage>
</organism>
<accession>A0A4Y7TL19</accession>
<proteinExistence type="predicted"/>
<name>A0A4Y7TL19_COPMI</name>
<protein>
    <submittedName>
        <fullName evidence="2">Uncharacterized protein</fullName>
    </submittedName>
</protein>
<evidence type="ECO:0000313" key="2">
    <source>
        <dbReference type="EMBL" id="TEB34232.1"/>
    </source>
</evidence>
<sequence>MLLHRPQPHAFKEKEPVDCSTPKDVFEHSPEELVDIALSELQAAGIQLIEWRALVNRRMDVPVVVRYYSYVVPDEDLPRASRILSDIGLPLLPHSELLSKAQGDIHTKATHHRLDRSFQCVPYFALYPASFVSFKPEELYTSAPVHHRSSMSTTRVLVPRPSAVYGWLFRTMLLYPKYCSVRTILNSTLSELVDYHLLQVQEGFVDPDESPELWEELDMPKRTIDALDVISQWTRNDEWRDGEEWFGDALAAIVSNEGNMDYLPCGS</sequence>
<gene>
    <name evidence="2" type="ORF">FA13DRAFT_74904</name>
</gene>
<dbReference type="OrthoDB" id="4202165at2759"/>
<evidence type="ECO:0000256" key="1">
    <source>
        <dbReference type="SAM" id="MobiDB-lite"/>
    </source>
</evidence>
<comment type="caution">
    <text evidence="2">The sequence shown here is derived from an EMBL/GenBank/DDBJ whole genome shotgun (WGS) entry which is preliminary data.</text>
</comment>
<evidence type="ECO:0000313" key="3">
    <source>
        <dbReference type="Proteomes" id="UP000298030"/>
    </source>
</evidence>
<dbReference type="AlphaFoldDB" id="A0A4Y7TL19"/>
<reference evidence="2 3" key="1">
    <citation type="journal article" date="2019" name="Nat. Ecol. Evol.">
        <title>Megaphylogeny resolves global patterns of mushroom evolution.</title>
        <authorList>
            <person name="Varga T."/>
            <person name="Krizsan K."/>
            <person name="Foldi C."/>
            <person name="Dima B."/>
            <person name="Sanchez-Garcia M."/>
            <person name="Sanchez-Ramirez S."/>
            <person name="Szollosi G.J."/>
            <person name="Szarkandi J.G."/>
            <person name="Papp V."/>
            <person name="Albert L."/>
            <person name="Andreopoulos W."/>
            <person name="Angelini C."/>
            <person name="Antonin V."/>
            <person name="Barry K.W."/>
            <person name="Bougher N.L."/>
            <person name="Buchanan P."/>
            <person name="Buyck B."/>
            <person name="Bense V."/>
            <person name="Catcheside P."/>
            <person name="Chovatia M."/>
            <person name="Cooper J."/>
            <person name="Damon W."/>
            <person name="Desjardin D."/>
            <person name="Finy P."/>
            <person name="Geml J."/>
            <person name="Haridas S."/>
            <person name="Hughes K."/>
            <person name="Justo A."/>
            <person name="Karasinski D."/>
            <person name="Kautmanova I."/>
            <person name="Kiss B."/>
            <person name="Kocsube S."/>
            <person name="Kotiranta H."/>
            <person name="LaButti K.M."/>
            <person name="Lechner B.E."/>
            <person name="Liimatainen K."/>
            <person name="Lipzen A."/>
            <person name="Lukacs Z."/>
            <person name="Mihaltcheva S."/>
            <person name="Morgado L.N."/>
            <person name="Niskanen T."/>
            <person name="Noordeloos M.E."/>
            <person name="Ohm R.A."/>
            <person name="Ortiz-Santana B."/>
            <person name="Ovrebo C."/>
            <person name="Racz N."/>
            <person name="Riley R."/>
            <person name="Savchenko A."/>
            <person name="Shiryaev A."/>
            <person name="Soop K."/>
            <person name="Spirin V."/>
            <person name="Szebenyi C."/>
            <person name="Tomsovsky M."/>
            <person name="Tulloss R.E."/>
            <person name="Uehling J."/>
            <person name="Grigoriev I.V."/>
            <person name="Vagvolgyi C."/>
            <person name="Papp T."/>
            <person name="Martin F.M."/>
            <person name="Miettinen O."/>
            <person name="Hibbett D.S."/>
            <person name="Nagy L.G."/>
        </authorList>
    </citation>
    <scope>NUCLEOTIDE SEQUENCE [LARGE SCALE GENOMIC DNA]</scope>
    <source>
        <strain evidence="2 3">FP101781</strain>
    </source>
</reference>
<dbReference type="Proteomes" id="UP000298030">
    <property type="component" value="Unassembled WGS sequence"/>
</dbReference>